<evidence type="ECO:0000256" key="12">
    <source>
        <dbReference type="SAM" id="MobiDB-lite"/>
    </source>
</evidence>
<dbReference type="PROSITE" id="PS01204">
    <property type="entry name" value="REL_1"/>
    <property type="match status" value="1"/>
</dbReference>
<feature type="domain" description="RHD" evidence="13">
    <location>
        <begin position="44"/>
        <end position="252"/>
    </location>
</feature>
<dbReference type="PROSITE" id="PS50297">
    <property type="entry name" value="ANK_REP_REGION"/>
    <property type="match status" value="3"/>
</dbReference>
<dbReference type="FunFam" id="2.60.40.340:FF:000004">
    <property type="entry name" value="Nuclear factor NF-kappa-B p105 subunit isoform 1"/>
    <property type="match status" value="1"/>
</dbReference>
<dbReference type="PROSITE" id="PS50088">
    <property type="entry name" value="ANK_REPEAT"/>
    <property type="match status" value="3"/>
</dbReference>
<evidence type="ECO:0000256" key="10">
    <source>
        <dbReference type="ARBA" id="ARBA00023242"/>
    </source>
</evidence>
<reference evidence="14 15" key="2">
    <citation type="submission" date="2017-04" db="EMBL/GenBank/DDBJ databases">
        <title>CpG methylation of centromeres and impact of large insertions on vertebrate speciation.</title>
        <authorList>
            <person name="Ichikawa K."/>
            <person name="Yoshimura J."/>
            <person name="Morishita S."/>
        </authorList>
    </citation>
    <scope>NUCLEOTIDE SEQUENCE</scope>
    <source>
        <strain evidence="14 15">HSOK</strain>
    </source>
</reference>
<dbReference type="InterPro" id="IPR033926">
    <property type="entry name" value="IPT_NFkappaB"/>
</dbReference>
<keyword evidence="9" id="KW-0804">Transcription</keyword>
<dbReference type="Gene3D" id="2.60.40.340">
    <property type="entry name" value="Rel homology domain (RHD), DNA-binding domain"/>
    <property type="match status" value="1"/>
</dbReference>
<evidence type="ECO:0000256" key="2">
    <source>
        <dbReference type="ARBA" id="ARBA00004496"/>
    </source>
</evidence>
<dbReference type="FunFam" id="2.60.40.10:FF:000046">
    <property type="entry name" value="Nuclear factor NF-kappa-B p105 subunit"/>
    <property type="match status" value="1"/>
</dbReference>
<dbReference type="InterPro" id="IPR008967">
    <property type="entry name" value="p53-like_TF_DNA-bd_sf"/>
</dbReference>
<dbReference type="InterPro" id="IPR037059">
    <property type="entry name" value="RHD_DNA_bind_dom_sf"/>
</dbReference>
<protein>
    <submittedName>
        <fullName evidence="14">Nuclear factor of kappa light polypeptide gene enhancer in B-cells 1</fullName>
    </submittedName>
</protein>
<dbReference type="AlphaFoldDB" id="A0A3P9HP69"/>
<keyword evidence="4" id="KW-0677">Repeat</keyword>
<dbReference type="InterPro" id="IPR000488">
    <property type="entry name" value="Death_dom"/>
</dbReference>
<evidence type="ECO:0000256" key="11">
    <source>
        <dbReference type="PROSITE-ProRule" id="PRU00023"/>
    </source>
</evidence>
<dbReference type="InterPro" id="IPR011539">
    <property type="entry name" value="RHD_DNA_bind_dom"/>
</dbReference>
<evidence type="ECO:0000256" key="6">
    <source>
        <dbReference type="ARBA" id="ARBA00023043"/>
    </source>
</evidence>
<dbReference type="InterPro" id="IPR013783">
    <property type="entry name" value="Ig-like_fold"/>
</dbReference>
<dbReference type="PANTHER" id="PTHR24169">
    <property type="entry name" value="NUCLEAR FACTOR NF-KAPPA-B PROTEIN"/>
    <property type="match status" value="1"/>
</dbReference>
<dbReference type="SMART" id="SM00005">
    <property type="entry name" value="DEATH"/>
    <property type="match status" value="1"/>
</dbReference>
<dbReference type="InterPro" id="IPR030492">
    <property type="entry name" value="RHD_CS"/>
</dbReference>
<dbReference type="GO" id="GO:0005737">
    <property type="term" value="C:cytoplasm"/>
    <property type="evidence" value="ECO:0007669"/>
    <property type="project" value="UniProtKB-SubCell"/>
</dbReference>
<dbReference type="Proteomes" id="UP000265200">
    <property type="component" value="Chromosome 10"/>
</dbReference>
<evidence type="ECO:0000259" key="13">
    <source>
        <dbReference type="PROSITE" id="PS50254"/>
    </source>
</evidence>
<evidence type="ECO:0000256" key="1">
    <source>
        <dbReference type="ARBA" id="ARBA00004123"/>
    </source>
</evidence>
<reference key="1">
    <citation type="journal article" date="2007" name="Nature">
        <title>The medaka draft genome and insights into vertebrate genome evolution.</title>
        <authorList>
            <person name="Kasahara M."/>
            <person name="Naruse K."/>
            <person name="Sasaki S."/>
            <person name="Nakatani Y."/>
            <person name="Qu W."/>
            <person name="Ahsan B."/>
            <person name="Yamada T."/>
            <person name="Nagayasu Y."/>
            <person name="Doi K."/>
            <person name="Kasai Y."/>
            <person name="Jindo T."/>
            <person name="Kobayashi D."/>
            <person name="Shimada A."/>
            <person name="Toyoda A."/>
            <person name="Kuroki Y."/>
            <person name="Fujiyama A."/>
            <person name="Sasaki T."/>
            <person name="Shimizu A."/>
            <person name="Asakawa S."/>
            <person name="Shimizu N."/>
            <person name="Hashimoto S."/>
            <person name="Yang J."/>
            <person name="Lee Y."/>
            <person name="Matsushima K."/>
            <person name="Sugano S."/>
            <person name="Sakaizumi M."/>
            <person name="Narita T."/>
            <person name="Ohishi K."/>
            <person name="Haga S."/>
            <person name="Ohta F."/>
            <person name="Nomoto H."/>
            <person name="Nogata K."/>
            <person name="Morishita T."/>
            <person name="Endo T."/>
            <person name="Shin-I T."/>
            <person name="Takeda H."/>
            <person name="Morishita S."/>
            <person name="Kohara Y."/>
        </authorList>
    </citation>
    <scope>NUCLEOTIDE SEQUENCE [LARGE SCALE GENOMIC DNA]</scope>
    <source>
        <strain>Hd-rR</strain>
    </source>
</reference>
<keyword evidence="8" id="KW-0010">Activator</keyword>
<dbReference type="GO" id="GO:0005634">
    <property type="term" value="C:nucleus"/>
    <property type="evidence" value="ECO:0007669"/>
    <property type="project" value="UniProtKB-SubCell"/>
</dbReference>
<feature type="region of interest" description="Disordered" evidence="12">
    <location>
        <begin position="439"/>
        <end position="477"/>
    </location>
</feature>
<keyword evidence="5" id="KW-0805">Transcription regulation</keyword>
<evidence type="ECO:0000256" key="3">
    <source>
        <dbReference type="ARBA" id="ARBA00022490"/>
    </source>
</evidence>
<keyword evidence="7" id="KW-0238">DNA-binding</keyword>
<dbReference type="InterPro" id="IPR000451">
    <property type="entry name" value="NFkB/Dor"/>
</dbReference>
<dbReference type="GO" id="GO:0007399">
    <property type="term" value="P:nervous system development"/>
    <property type="evidence" value="ECO:0007669"/>
    <property type="project" value="UniProtKB-ARBA"/>
</dbReference>
<evidence type="ECO:0000256" key="5">
    <source>
        <dbReference type="ARBA" id="ARBA00023015"/>
    </source>
</evidence>
<feature type="region of interest" description="Disordered" evidence="12">
    <location>
        <begin position="340"/>
        <end position="405"/>
    </location>
</feature>
<dbReference type="PROSITE" id="PS50254">
    <property type="entry name" value="REL_2"/>
    <property type="match status" value="1"/>
</dbReference>
<dbReference type="Ensembl" id="ENSORLT00015015953.1">
    <property type="protein sequence ID" value="ENSORLP00015009586.1"/>
    <property type="gene ID" value="ENSORLG00015010390.1"/>
</dbReference>
<evidence type="ECO:0000313" key="14">
    <source>
        <dbReference type="Ensembl" id="ENSORLP00015009586.1"/>
    </source>
</evidence>
<dbReference type="PRINTS" id="PR00057">
    <property type="entry name" value="NFKBTNSCPFCT"/>
</dbReference>
<dbReference type="InterPro" id="IPR032397">
    <property type="entry name" value="RHD_dimer"/>
</dbReference>
<proteinExistence type="predicted"/>
<dbReference type="InterPro" id="IPR036770">
    <property type="entry name" value="Ankyrin_rpt-contain_sf"/>
</dbReference>
<dbReference type="SUPFAM" id="SSF48403">
    <property type="entry name" value="Ankyrin repeat"/>
    <property type="match status" value="1"/>
</dbReference>
<dbReference type="SUPFAM" id="SSF47986">
    <property type="entry name" value="DEATH domain"/>
    <property type="match status" value="1"/>
</dbReference>
<organism evidence="14 15">
    <name type="scientific">Oryzias latipes</name>
    <name type="common">Japanese rice fish</name>
    <name type="synonym">Japanese killifish</name>
    <dbReference type="NCBI Taxonomy" id="8090"/>
    <lineage>
        <taxon>Eukaryota</taxon>
        <taxon>Metazoa</taxon>
        <taxon>Chordata</taxon>
        <taxon>Craniata</taxon>
        <taxon>Vertebrata</taxon>
        <taxon>Euteleostomi</taxon>
        <taxon>Actinopterygii</taxon>
        <taxon>Neopterygii</taxon>
        <taxon>Teleostei</taxon>
        <taxon>Neoteleostei</taxon>
        <taxon>Acanthomorphata</taxon>
        <taxon>Ovalentaria</taxon>
        <taxon>Atherinomorphae</taxon>
        <taxon>Beloniformes</taxon>
        <taxon>Adrianichthyidae</taxon>
        <taxon>Oryziinae</taxon>
        <taxon>Oryzias</taxon>
    </lineage>
</organism>
<reference evidence="14" key="3">
    <citation type="submission" date="2025-08" db="UniProtKB">
        <authorList>
            <consortium name="Ensembl"/>
        </authorList>
    </citation>
    <scope>IDENTIFICATION</scope>
    <source>
        <strain evidence="14">HSOK</strain>
    </source>
</reference>
<feature type="repeat" description="ANK" evidence="11">
    <location>
        <begin position="713"/>
        <end position="745"/>
    </location>
</feature>
<dbReference type="Pfam" id="PF12796">
    <property type="entry name" value="Ank_2"/>
    <property type="match status" value="2"/>
</dbReference>
<dbReference type="InterPro" id="IPR014756">
    <property type="entry name" value="Ig_E-set"/>
</dbReference>
<comment type="subcellular location">
    <subcellularLocation>
        <location evidence="2">Cytoplasm</location>
    </subcellularLocation>
    <subcellularLocation>
        <location evidence="1">Nucleus</location>
    </subcellularLocation>
</comment>
<feature type="compositionally biased region" description="Gly residues" evidence="12">
    <location>
        <begin position="381"/>
        <end position="405"/>
    </location>
</feature>
<dbReference type="Gene3D" id="1.10.533.10">
    <property type="entry name" value="Death Domain, Fas"/>
    <property type="match status" value="1"/>
</dbReference>
<evidence type="ECO:0000256" key="4">
    <source>
        <dbReference type="ARBA" id="ARBA00022737"/>
    </source>
</evidence>
<dbReference type="InterPro" id="IPR011029">
    <property type="entry name" value="DEATH-like_dom_sf"/>
</dbReference>
<dbReference type="PANTHER" id="PTHR24169:SF9">
    <property type="entry name" value="NUCLEAR FACTOR NF-KAPPA-B P105 SUBUNIT"/>
    <property type="match status" value="1"/>
</dbReference>
<keyword evidence="6 11" id="KW-0040">ANK repeat</keyword>
<dbReference type="GO" id="GO:0003700">
    <property type="term" value="F:DNA-binding transcription factor activity"/>
    <property type="evidence" value="ECO:0007669"/>
    <property type="project" value="InterPro"/>
</dbReference>
<evidence type="ECO:0000256" key="8">
    <source>
        <dbReference type="ARBA" id="ARBA00023159"/>
    </source>
</evidence>
<evidence type="ECO:0000313" key="15">
    <source>
        <dbReference type="Proteomes" id="UP000265200"/>
    </source>
</evidence>
<dbReference type="Pfam" id="PF00531">
    <property type="entry name" value="Death"/>
    <property type="match status" value="1"/>
</dbReference>
<evidence type="ECO:0000256" key="7">
    <source>
        <dbReference type="ARBA" id="ARBA00023125"/>
    </source>
</evidence>
<keyword evidence="3" id="KW-0963">Cytoplasm</keyword>
<dbReference type="GO" id="GO:0003677">
    <property type="term" value="F:DNA binding"/>
    <property type="evidence" value="ECO:0007669"/>
    <property type="project" value="UniProtKB-KW"/>
</dbReference>
<evidence type="ECO:0000256" key="9">
    <source>
        <dbReference type="ARBA" id="ARBA00023163"/>
    </source>
</evidence>
<dbReference type="Pfam" id="PF16179">
    <property type="entry name" value="RHD_dimer"/>
    <property type="match status" value="1"/>
</dbReference>
<name>A0A3P9HP69_ORYLA</name>
<dbReference type="GO" id="GO:0007165">
    <property type="term" value="P:signal transduction"/>
    <property type="evidence" value="ECO:0007669"/>
    <property type="project" value="InterPro"/>
</dbReference>
<dbReference type="Gene3D" id="2.60.40.10">
    <property type="entry name" value="Immunoglobulins"/>
    <property type="match status" value="1"/>
</dbReference>
<sequence length="926" mass="99300">MAGDDHYLRASNQQIYGNLIMDPSWEFTHFPAMPQSTSLQTVSADGPYLQILEQPKQRGFRFRYGCEGPSHGGLPGASSEKNRKTYPTVKIFNYQGQARVVVQLVTALTSSPQLHAHSLVGKLCDKGICIADLQSKEATISFPNLGILHVTKKNVAKTLEERMIEAFRMGYNCSISIHPEIDAVQGEVRVPRELSDHQRCVISSAAANQAKEMDLSVVRLMFTAFLPDSDGGFTRRLEPVVSEPIFDSKAPNASNLKIVRMDRTAGCVTGGEEVYLLCDKVQKDDIQVRFYEEDESGMTWEALGDFSPTDVHRQFAIVFKTPKYRDLNLQKPTSVFVQLKRKSDNETSEPKPFTYHPQNIDKEEVQRKRQKTLPNFQDFSGHGGGGLYRGGGGGSAASGGPGPTGGGFFQGFPGYGYGGGGGGGGAGFSSGYSAGLGGGLKHDSQGGASRASADDGDPDDDPASRANQLASAQLRGPVVNRRADEGGVCGEQEAAKEGRLVDAVCRQLGALFHYAVTGDSAYLLAPQRLLLAAQDEDGDTGLHLAVLHGQQEALKSLTQVVSALPGDEVLNMRNHLYQTPLHLAVITQQKEAVETLLLAGADPTLTDRHGNTVVHLAAQQEGGGMIQFLLQHKELRAHLEQTNTAGMCALHLAVLANQLSSVRELLEGGACVEAQECSCGRTALHLATETDNVSLAGCLLLEGNARVDSCTFDGSTPLHIAAGRGLVKLTALLIAAGADPQRENFEPLFFREEDENGCEEDDEGFIPGTSPLSMAANSQVLDLLNGKDYKPESLCRTVLAPQGDLASLDSQVKLALCRALESEGCWEMLAHSLGLGILNTAFRLSPSPTKTLLDSYEVSGGTVQDLLSALRVAGGSRALSVLEEALHQHQEFLTANQTRGSPVLDLKAEVRMDSGVCDSGVELSTA</sequence>
<keyword evidence="10" id="KW-0539">Nucleus</keyword>
<dbReference type="SMART" id="SM00429">
    <property type="entry name" value="IPT"/>
    <property type="match status" value="1"/>
</dbReference>
<reference evidence="14" key="4">
    <citation type="submission" date="2025-09" db="UniProtKB">
        <authorList>
            <consortium name="Ensembl"/>
        </authorList>
    </citation>
    <scope>IDENTIFICATION</scope>
    <source>
        <strain evidence="14">HSOK</strain>
    </source>
</reference>
<dbReference type="CDD" id="cd01177">
    <property type="entry name" value="IPT_NFkappaB"/>
    <property type="match status" value="1"/>
</dbReference>
<accession>A0A3P9HP69</accession>
<feature type="repeat" description="ANK" evidence="11">
    <location>
        <begin position="576"/>
        <end position="608"/>
    </location>
</feature>
<feature type="repeat" description="ANK" evidence="11">
    <location>
        <begin position="645"/>
        <end position="677"/>
    </location>
</feature>
<dbReference type="SMART" id="SM00248">
    <property type="entry name" value="ANK"/>
    <property type="match status" value="6"/>
</dbReference>
<dbReference type="Gene3D" id="1.25.40.20">
    <property type="entry name" value="Ankyrin repeat-containing domain"/>
    <property type="match status" value="1"/>
</dbReference>
<dbReference type="InterPro" id="IPR002110">
    <property type="entry name" value="Ankyrin_rpt"/>
</dbReference>
<dbReference type="InterPro" id="IPR002909">
    <property type="entry name" value="IPT_dom"/>
</dbReference>
<dbReference type="Pfam" id="PF00554">
    <property type="entry name" value="RHD_DNA_bind"/>
    <property type="match status" value="1"/>
</dbReference>
<dbReference type="SUPFAM" id="SSF81296">
    <property type="entry name" value="E set domains"/>
    <property type="match status" value="1"/>
</dbReference>
<dbReference type="SUPFAM" id="SSF49417">
    <property type="entry name" value="p53-like transcription factors"/>
    <property type="match status" value="1"/>
</dbReference>